<reference evidence="4" key="1">
    <citation type="submission" date="2018-10" db="EMBL/GenBank/DDBJ databases">
        <title>Hidden diversity of soil giant viruses.</title>
        <authorList>
            <person name="Schulz F."/>
            <person name="Alteio L."/>
            <person name="Goudeau D."/>
            <person name="Ryan E.M."/>
            <person name="Malmstrom R.R."/>
            <person name="Blanchard J."/>
            <person name="Woyke T."/>
        </authorList>
    </citation>
    <scope>NUCLEOTIDE SEQUENCE</scope>
    <source>
        <strain evidence="4">HAV1</strain>
    </source>
</reference>
<gene>
    <name evidence="4" type="ORF">Harvfovirus7_25</name>
</gene>
<keyword evidence="2" id="KW-0233">DNA recombination</keyword>
<accession>A0A3G5A0V2</accession>
<dbReference type="Gene3D" id="3.40.50.1390">
    <property type="entry name" value="Resolvase, N-terminal catalytic domain"/>
    <property type="match status" value="1"/>
</dbReference>
<dbReference type="GO" id="GO:0000150">
    <property type="term" value="F:DNA strand exchange activity"/>
    <property type="evidence" value="ECO:0007669"/>
    <property type="project" value="InterPro"/>
</dbReference>
<dbReference type="SMART" id="SM00857">
    <property type="entry name" value="Resolvase"/>
    <property type="match status" value="1"/>
</dbReference>
<feature type="domain" description="Resolvase/invertase-type recombinase catalytic" evidence="3">
    <location>
        <begin position="4"/>
        <end position="153"/>
    </location>
</feature>
<evidence type="ECO:0000256" key="1">
    <source>
        <dbReference type="ARBA" id="ARBA00023125"/>
    </source>
</evidence>
<protein>
    <submittedName>
        <fullName evidence="4">Serine recombinase</fullName>
    </submittedName>
</protein>
<dbReference type="PROSITE" id="PS51736">
    <property type="entry name" value="RECOMBINASES_3"/>
    <property type="match status" value="1"/>
</dbReference>
<organism evidence="4">
    <name type="scientific">Harvfovirus sp</name>
    <dbReference type="NCBI Taxonomy" id="2487768"/>
    <lineage>
        <taxon>Viruses</taxon>
        <taxon>Varidnaviria</taxon>
        <taxon>Bamfordvirae</taxon>
        <taxon>Nucleocytoviricota</taxon>
        <taxon>Megaviricetes</taxon>
        <taxon>Imitervirales</taxon>
        <taxon>Mimiviridae</taxon>
        <taxon>Klosneuvirinae</taxon>
    </lineage>
</organism>
<dbReference type="GO" id="GO:0003677">
    <property type="term" value="F:DNA binding"/>
    <property type="evidence" value="ECO:0007669"/>
    <property type="project" value="UniProtKB-KW"/>
</dbReference>
<evidence type="ECO:0000313" key="4">
    <source>
        <dbReference type="EMBL" id="AYV80828.1"/>
    </source>
</evidence>
<dbReference type="PANTHER" id="PTHR30461:SF2">
    <property type="entry name" value="SERINE RECOMBINASE PINE-RELATED"/>
    <property type="match status" value="1"/>
</dbReference>
<proteinExistence type="predicted"/>
<dbReference type="InterPro" id="IPR036162">
    <property type="entry name" value="Resolvase-like_N_sf"/>
</dbReference>
<name>A0A3G5A0V2_9VIRU</name>
<sequence length="241" mass="27886">MSQLGAIYCRKSSVGKYAIKELSLNVQNDVCKEYCVKNNISVQEDMRIAETVSAREMSKMVELEKLIKKLGENAVLVVSNVSRFSRNVQQAIPVLELLRKNNIFVHSVNDNCRYDNDFNNRHHFRQMLSQAEFESDQISDRANKSIESRRKKGCKIGKSRFGYESFYDKNGLRRERENKAEQLVLELLTVYKERGHSARECAIFLNEKNCTFRKKEWNAVRVNYVLRSVDSGGEKKELGGV</sequence>
<dbReference type="InterPro" id="IPR050639">
    <property type="entry name" value="SSR_resolvase"/>
</dbReference>
<evidence type="ECO:0000259" key="3">
    <source>
        <dbReference type="PROSITE" id="PS51736"/>
    </source>
</evidence>
<dbReference type="PANTHER" id="PTHR30461">
    <property type="entry name" value="DNA-INVERTASE FROM LAMBDOID PROPHAGE"/>
    <property type="match status" value="1"/>
</dbReference>
<dbReference type="EMBL" id="MK072249">
    <property type="protein sequence ID" value="AYV80828.1"/>
    <property type="molecule type" value="Genomic_DNA"/>
</dbReference>
<dbReference type="SUPFAM" id="SSF53041">
    <property type="entry name" value="Resolvase-like"/>
    <property type="match status" value="1"/>
</dbReference>
<keyword evidence="1" id="KW-0238">DNA-binding</keyword>
<dbReference type="Pfam" id="PF00239">
    <property type="entry name" value="Resolvase"/>
    <property type="match status" value="1"/>
</dbReference>
<dbReference type="InterPro" id="IPR006119">
    <property type="entry name" value="Resolv_N"/>
</dbReference>
<evidence type="ECO:0000256" key="2">
    <source>
        <dbReference type="ARBA" id="ARBA00023172"/>
    </source>
</evidence>